<comment type="pathway">
    <text evidence="11">Sulfur metabolism; glutathione metabolism.</text>
</comment>
<comment type="catalytic activity">
    <reaction evidence="8 11">
        <text>an N-terminal (5-L-glutamyl)-[peptide] + an alpha-amino acid = 5-L-glutamyl amino acid + an N-terminal L-alpha-aminoacyl-[peptide]</text>
        <dbReference type="Rhea" id="RHEA:23904"/>
        <dbReference type="Rhea" id="RHEA-COMP:9780"/>
        <dbReference type="Rhea" id="RHEA-COMP:9795"/>
        <dbReference type="ChEBI" id="CHEBI:77644"/>
        <dbReference type="ChEBI" id="CHEBI:78597"/>
        <dbReference type="ChEBI" id="CHEBI:78599"/>
        <dbReference type="ChEBI" id="CHEBI:78608"/>
        <dbReference type="EC" id="2.3.2.2"/>
    </reaction>
</comment>
<keyword evidence="6 11" id="KW-0865">Zymogen</keyword>
<dbReference type="SUPFAM" id="SSF56235">
    <property type="entry name" value="N-terminal nucleophile aminohydrolases (Ntn hydrolases)"/>
    <property type="match status" value="1"/>
</dbReference>
<feature type="binding site" evidence="10">
    <location>
        <position position="458"/>
    </location>
    <ligand>
        <name>L-glutamate</name>
        <dbReference type="ChEBI" id="CHEBI:29985"/>
    </ligand>
</feature>
<evidence type="ECO:0000256" key="6">
    <source>
        <dbReference type="ARBA" id="ARBA00023145"/>
    </source>
</evidence>
<dbReference type="Gene3D" id="1.10.246.130">
    <property type="match status" value="1"/>
</dbReference>
<dbReference type="EC" id="3.4.19.13" evidence="11"/>
<comment type="similarity">
    <text evidence="3 11">Belongs to the gamma-glutamyltransferase family.</text>
</comment>
<keyword evidence="5 11" id="KW-0378">Hydrolase</keyword>
<dbReference type="AlphaFoldDB" id="A0A4Q9GHX3"/>
<evidence type="ECO:0000256" key="3">
    <source>
        <dbReference type="ARBA" id="ARBA00009381"/>
    </source>
</evidence>
<feature type="binding site" evidence="10">
    <location>
        <position position="130"/>
    </location>
    <ligand>
        <name>L-glutamate</name>
        <dbReference type="ChEBI" id="CHEBI:29985"/>
    </ligand>
</feature>
<dbReference type="GO" id="GO:0103068">
    <property type="term" value="F:leukotriene C4 gamma-glutamyl transferase activity"/>
    <property type="evidence" value="ECO:0007669"/>
    <property type="project" value="UniProtKB-EC"/>
</dbReference>
<dbReference type="GO" id="GO:0036374">
    <property type="term" value="F:glutathione hydrolase activity"/>
    <property type="evidence" value="ECO:0007669"/>
    <property type="project" value="UniProtKB-UniRule"/>
</dbReference>
<dbReference type="InterPro" id="IPR043138">
    <property type="entry name" value="GGT_lsub"/>
</dbReference>
<sequence length="597" mass="61714">MIPGGREARPDHFSGEIVRGPAIAVLLVLAASAAAHEAPQVSDQFAPEIASSVRPRPLVRAKRWMAATANRNASEAAAAMLRAGGGAVDATIAAQFVLGLVEPQSSGLGGGGFLVLYDAAAKAVTTFDGRETAPMAATPDLFQDKKGEPLAFMEAALGGRAVGTPAAPRLMETVHRRFGKLPWPQLFEPAIQLAEKGFIVSPRLAAQIAADAPRLARDPTAAAYFLPGGIALKAGDRLKNPAYAETLKALRDGGASAFYRGPIAEDVVAAVRGARNPGQLSLEDLANYAVVERSPVCGGFRAYLICGMGPPSSGGIAVAQILGLLESSNIAGLGKDSPQAWRLIGDASRLAFADREAYVADPAFVPQPTAGLLAQDYLAGRAALLSGERALGSVAAGQPKQDRTQLFAPDPAIELPGTSHLSIVDADGNAVAFTTTIEASFGSKLMTRGFMLNSEMTDFSFRSQRGGAPVANRVEPGKRPRSSMAPTIVLKDGAPVFIVGSPGGSQIIGYVVKTLIAALDWGLDPAAAAALPNMLNRYGPFELEEGTAAETMAEPLRELGYGTRATALVSGVQAIAIGPEGILGGADPRREGVAVGE</sequence>
<evidence type="ECO:0000313" key="13">
    <source>
        <dbReference type="Proteomes" id="UP000291613"/>
    </source>
</evidence>
<comment type="caution">
    <text evidence="12">The sequence shown here is derived from an EMBL/GenBank/DDBJ whole genome shotgun (WGS) entry which is preliminary data.</text>
</comment>
<protein>
    <recommendedName>
        <fullName evidence="11">Glutathione hydrolase proenzyme</fullName>
        <ecNumber evidence="11">2.3.2.2</ecNumber>
        <ecNumber evidence="11">3.4.19.13</ecNumber>
    </recommendedName>
    <component>
        <recommendedName>
            <fullName evidence="11">Glutathione hydrolase large chain</fullName>
        </recommendedName>
    </component>
    <component>
        <recommendedName>
            <fullName evidence="11">Glutathione hydrolase small chain</fullName>
        </recommendedName>
    </component>
</protein>
<dbReference type="InterPro" id="IPR051792">
    <property type="entry name" value="GGT_bact"/>
</dbReference>
<name>A0A4Q9GHX3_9HYPH</name>
<dbReference type="UniPathway" id="UPA00204"/>
<keyword evidence="7 11" id="KW-0012">Acyltransferase</keyword>
<dbReference type="Pfam" id="PF01019">
    <property type="entry name" value="G_glu_transpept"/>
    <property type="match status" value="1"/>
</dbReference>
<keyword evidence="11" id="KW-0317">Glutathione biosynthesis</keyword>
<evidence type="ECO:0000313" key="12">
    <source>
        <dbReference type="EMBL" id="TBN53672.1"/>
    </source>
</evidence>
<evidence type="ECO:0000256" key="10">
    <source>
        <dbReference type="PIRSR" id="PIRSR600101-2"/>
    </source>
</evidence>
<evidence type="ECO:0000256" key="7">
    <source>
        <dbReference type="ARBA" id="ARBA00023315"/>
    </source>
</evidence>
<comment type="catalytic activity">
    <reaction evidence="2 11">
        <text>glutathione + H2O = L-cysteinylglycine + L-glutamate</text>
        <dbReference type="Rhea" id="RHEA:28807"/>
        <dbReference type="ChEBI" id="CHEBI:15377"/>
        <dbReference type="ChEBI" id="CHEBI:29985"/>
        <dbReference type="ChEBI" id="CHEBI:57925"/>
        <dbReference type="ChEBI" id="CHEBI:61694"/>
        <dbReference type="EC" id="3.4.19.13"/>
    </reaction>
</comment>
<dbReference type="OrthoDB" id="9781342at2"/>
<evidence type="ECO:0000256" key="1">
    <source>
        <dbReference type="ARBA" id="ARBA00001049"/>
    </source>
</evidence>
<comment type="catalytic activity">
    <reaction evidence="1 11">
        <text>an S-substituted glutathione + H2O = an S-substituted L-cysteinylglycine + L-glutamate</text>
        <dbReference type="Rhea" id="RHEA:59468"/>
        <dbReference type="ChEBI" id="CHEBI:15377"/>
        <dbReference type="ChEBI" id="CHEBI:29985"/>
        <dbReference type="ChEBI" id="CHEBI:90779"/>
        <dbReference type="ChEBI" id="CHEBI:143103"/>
        <dbReference type="EC" id="3.4.19.13"/>
    </reaction>
</comment>
<evidence type="ECO:0000256" key="8">
    <source>
        <dbReference type="ARBA" id="ARBA00047417"/>
    </source>
</evidence>
<dbReference type="InterPro" id="IPR000101">
    <property type="entry name" value="GGT_peptidase"/>
</dbReference>
<proteinExistence type="inferred from homology"/>
<evidence type="ECO:0000256" key="4">
    <source>
        <dbReference type="ARBA" id="ARBA00022679"/>
    </source>
</evidence>
<dbReference type="EMBL" id="SIUB01000003">
    <property type="protein sequence ID" value="TBN53672.1"/>
    <property type="molecule type" value="Genomic_DNA"/>
</dbReference>
<dbReference type="EC" id="2.3.2.2" evidence="11"/>
<organism evidence="12 13">
    <name type="scientific">Hansschlegelia quercus</name>
    <dbReference type="NCBI Taxonomy" id="2528245"/>
    <lineage>
        <taxon>Bacteria</taxon>
        <taxon>Pseudomonadati</taxon>
        <taxon>Pseudomonadota</taxon>
        <taxon>Alphaproteobacteria</taxon>
        <taxon>Hyphomicrobiales</taxon>
        <taxon>Methylopilaceae</taxon>
        <taxon>Hansschlegelia</taxon>
    </lineage>
</organism>
<evidence type="ECO:0000256" key="9">
    <source>
        <dbReference type="PIRSR" id="PIRSR600101-1"/>
    </source>
</evidence>
<dbReference type="InterPro" id="IPR043137">
    <property type="entry name" value="GGT_ssub_C"/>
</dbReference>
<dbReference type="InterPro" id="IPR029055">
    <property type="entry name" value="Ntn_hydrolases_N"/>
</dbReference>
<accession>A0A4Q9GHX3</accession>
<feature type="binding site" evidence="10">
    <location>
        <position position="504"/>
    </location>
    <ligand>
        <name>L-glutamate</name>
        <dbReference type="ChEBI" id="CHEBI:29985"/>
    </ligand>
</feature>
<dbReference type="Gene3D" id="3.60.20.40">
    <property type="match status" value="1"/>
</dbReference>
<feature type="binding site" evidence="10">
    <location>
        <begin position="482"/>
        <end position="483"/>
    </location>
    <ligand>
        <name>L-glutamate</name>
        <dbReference type="ChEBI" id="CHEBI:29985"/>
    </ligand>
</feature>
<dbReference type="Proteomes" id="UP000291613">
    <property type="component" value="Unassembled WGS sequence"/>
</dbReference>
<feature type="active site" description="Nucleophile" evidence="9">
    <location>
        <position position="418"/>
    </location>
</feature>
<dbReference type="PRINTS" id="PR01210">
    <property type="entry name" value="GGTRANSPTASE"/>
</dbReference>
<dbReference type="InterPro" id="IPR055262">
    <property type="entry name" value="GGT_CS"/>
</dbReference>
<comment type="PTM">
    <text evidence="11">Cleaved by autocatalysis into a large and a small subunit.</text>
</comment>
<evidence type="ECO:0000256" key="11">
    <source>
        <dbReference type="RuleBase" id="RU368036"/>
    </source>
</evidence>
<dbReference type="PANTHER" id="PTHR43199">
    <property type="entry name" value="GLUTATHIONE HYDROLASE"/>
    <property type="match status" value="1"/>
</dbReference>
<dbReference type="PANTHER" id="PTHR43199:SF1">
    <property type="entry name" value="GLUTATHIONE HYDROLASE PROENZYME"/>
    <property type="match status" value="1"/>
</dbReference>
<comment type="subunit">
    <text evidence="11">This enzyme consists of two polypeptide chains, which are synthesized in precursor form from a single polypeptide.</text>
</comment>
<dbReference type="RefSeq" id="WP_131002704.1">
    <property type="nucleotide sequence ID" value="NZ_JBHSZR010000003.1"/>
</dbReference>
<dbReference type="GO" id="GO:0006750">
    <property type="term" value="P:glutathione biosynthetic process"/>
    <property type="evidence" value="ECO:0007669"/>
    <property type="project" value="UniProtKB-KW"/>
</dbReference>
<gene>
    <name evidence="12" type="primary">ggt</name>
    <name evidence="12" type="ORF">EYR15_07655</name>
</gene>
<reference evidence="12 13" key="1">
    <citation type="submission" date="2019-02" db="EMBL/GenBank/DDBJ databases">
        <title>Hansschlegelia quercus sp. nov., a novel methylotrophic bacterium from buds of oak (Quercus robur L.).</title>
        <authorList>
            <person name="Agafonova N.V."/>
            <person name="Kaparullina E.N."/>
            <person name="Grouzdev D.S."/>
            <person name="Doronina N.V."/>
        </authorList>
    </citation>
    <scope>NUCLEOTIDE SEQUENCE [LARGE SCALE GENOMIC DNA]</scope>
    <source>
        <strain evidence="12 13">Dub</strain>
    </source>
</reference>
<dbReference type="GO" id="GO:0006751">
    <property type="term" value="P:glutathione catabolic process"/>
    <property type="evidence" value="ECO:0007669"/>
    <property type="project" value="UniProtKB-UniRule"/>
</dbReference>
<evidence type="ECO:0000256" key="2">
    <source>
        <dbReference type="ARBA" id="ARBA00001089"/>
    </source>
</evidence>
<evidence type="ECO:0000256" key="5">
    <source>
        <dbReference type="ARBA" id="ARBA00022801"/>
    </source>
</evidence>
<keyword evidence="13" id="KW-1185">Reference proteome</keyword>
<dbReference type="NCBIfam" id="TIGR00066">
    <property type="entry name" value="g_glut_trans"/>
    <property type="match status" value="1"/>
</dbReference>
<keyword evidence="4 11" id="KW-0808">Transferase</keyword>
<dbReference type="PROSITE" id="PS00462">
    <property type="entry name" value="G_GLU_TRANSPEPTIDASE"/>
    <property type="match status" value="1"/>
</dbReference>